<evidence type="ECO:0000313" key="2">
    <source>
        <dbReference type="Proteomes" id="UP001215280"/>
    </source>
</evidence>
<comment type="caution">
    <text evidence="1">The sequence shown here is derived from an EMBL/GenBank/DDBJ whole genome shotgun (WGS) entry which is preliminary data.</text>
</comment>
<evidence type="ECO:0000313" key="1">
    <source>
        <dbReference type="EMBL" id="KAJ7737000.1"/>
    </source>
</evidence>
<dbReference type="AlphaFoldDB" id="A0AAD7I7W8"/>
<dbReference type="InterPro" id="IPR046521">
    <property type="entry name" value="DUF6698"/>
</dbReference>
<gene>
    <name evidence="1" type="ORF">DFH07DRAFT_96597</name>
</gene>
<dbReference type="Proteomes" id="UP001215280">
    <property type="component" value="Unassembled WGS sequence"/>
</dbReference>
<keyword evidence="2" id="KW-1185">Reference proteome</keyword>
<dbReference type="Pfam" id="PF20414">
    <property type="entry name" value="DUF6698"/>
    <property type="match status" value="1"/>
</dbReference>
<organism evidence="1 2">
    <name type="scientific">Mycena maculata</name>
    <dbReference type="NCBI Taxonomy" id="230809"/>
    <lineage>
        <taxon>Eukaryota</taxon>
        <taxon>Fungi</taxon>
        <taxon>Dikarya</taxon>
        <taxon>Basidiomycota</taxon>
        <taxon>Agaricomycotina</taxon>
        <taxon>Agaricomycetes</taxon>
        <taxon>Agaricomycetidae</taxon>
        <taxon>Agaricales</taxon>
        <taxon>Marasmiineae</taxon>
        <taxon>Mycenaceae</taxon>
        <taxon>Mycena</taxon>
    </lineage>
</organism>
<reference evidence="1" key="1">
    <citation type="submission" date="2023-03" db="EMBL/GenBank/DDBJ databases">
        <title>Massive genome expansion in bonnet fungi (Mycena s.s.) driven by repeated elements and novel gene families across ecological guilds.</title>
        <authorList>
            <consortium name="Lawrence Berkeley National Laboratory"/>
            <person name="Harder C.B."/>
            <person name="Miyauchi S."/>
            <person name="Viragh M."/>
            <person name="Kuo A."/>
            <person name="Thoen E."/>
            <person name="Andreopoulos B."/>
            <person name="Lu D."/>
            <person name="Skrede I."/>
            <person name="Drula E."/>
            <person name="Henrissat B."/>
            <person name="Morin E."/>
            <person name="Kohler A."/>
            <person name="Barry K."/>
            <person name="LaButti K."/>
            <person name="Morin E."/>
            <person name="Salamov A."/>
            <person name="Lipzen A."/>
            <person name="Mereny Z."/>
            <person name="Hegedus B."/>
            <person name="Baldrian P."/>
            <person name="Stursova M."/>
            <person name="Weitz H."/>
            <person name="Taylor A."/>
            <person name="Grigoriev I.V."/>
            <person name="Nagy L.G."/>
            <person name="Martin F."/>
            <person name="Kauserud H."/>
        </authorList>
    </citation>
    <scope>NUCLEOTIDE SEQUENCE</scope>
    <source>
        <strain evidence="1">CBHHK188m</strain>
    </source>
</reference>
<accession>A0AAD7I7W8</accession>
<dbReference type="EMBL" id="JARJLG010000146">
    <property type="protein sequence ID" value="KAJ7737000.1"/>
    <property type="molecule type" value="Genomic_DNA"/>
</dbReference>
<protein>
    <submittedName>
        <fullName evidence="1">Uncharacterized protein</fullName>
    </submittedName>
</protein>
<sequence length="145" mass="16111">MARFSPHGVNPFLDLGLAMTLGSTARWGAASSLPSSNPVPPEVGLLRSLFLLRVLRHLWTTPMDGTTKLKQISNARAHGQFIITPPIIAYGCCQVSTSRTMLSTSEWKHKDGNFGKYNYERLFNAVVELFKNPAGAWTIETLAWY</sequence>
<name>A0AAD7I7W8_9AGAR</name>
<proteinExistence type="predicted"/>